<name>A0A0F9I1T1_9ZZZZ</name>
<dbReference type="EMBL" id="LAZR01020746">
    <property type="protein sequence ID" value="KKL87760.1"/>
    <property type="molecule type" value="Genomic_DNA"/>
</dbReference>
<evidence type="ECO:0000313" key="1">
    <source>
        <dbReference type="EMBL" id="KKL70508.1"/>
    </source>
</evidence>
<reference evidence="2" key="1">
    <citation type="journal article" date="2015" name="Nature">
        <title>Complex archaea that bridge the gap between prokaryotes and eukaryotes.</title>
        <authorList>
            <person name="Spang A."/>
            <person name="Saw J.H."/>
            <person name="Jorgensen S.L."/>
            <person name="Zaremba-Niedzwiedzka K."/>
            <person name="Martijn J."/>
            <person name="Lind A.E."/>
            <person name="van Eijk R."/>
            <person name="Schleper C."/>
            <person name="Guy L."/>
            <person name="Ettema T.J."/>
        </authorList>
    </citation>
    <scope>NUCLEOTIDE SEQUENCE</scope>
</reference>
<comment type="caution">
    <text evidence="2">The sequence shown here is derived from an EMBL/GenBank/DDBJ whole genome shotgun (WGS) entry which is preliminary data.</text>
</comment>
<organism evidence="2">
    <name type="scientific">marine sediment metagenome</name>
    <dbReference type="NCBI Taxonomy" id="412755"/>
    <lineage>
        <taxon>unclassified sequences</taxon>
        <taxon>metagenomes</taxon>
        <taxon>ecological metagenomes</taxon>
    </lineage>
</organism>
<dbReference type="EMBL" id="LAZR01025876">
    <property type="protein sequence ID" value="KKL70508.1"/>
    <property type="molecule type" value="Genomic_DNA"/>
</dbReference>
<sequence length="57" mass="6546">MDDLSVHEAVGLRNHNDRIVSIFFGDPGTRLPQLADEVDDGSRLLELDVDYSYRYLH</sequence>
<proteinExistence type="predicted"/>
<evidence type="ECO:0000313" key="2">
    <source>
        <dbReference type="EMBL" id="KKL87760.1"/>
    </source>
</evidence>
<protein>
    <submittedName>
        <fullName evidence="2">Uncharacterized protein</fullName>
    </submittedName>
</protein>
<gene>
    <name evidence="2" type="ORF">LCGC14_1931450</name>
    <name evidence="1" type="ORF">LCGC14_2104250</name>
</gene>
<dbReference type="AlphaFoldDB" id="A0A0F9I1T1"/>
<accession>A0A0F9I1T1</accession>